<dbReference type="InterPro" id="IPR051164">
    <property type="entry name" value="NmrA-like_oxidored"/>
</dbReference>
<sequence length="333" mass="36994">MASTQAKQTIVVIGATGIQGSGVVQALLNQGSWSVRALTQNPSSSKAQTLLSKYQTADNRLSLATGHVYDKESLRTAFEGAYGVFALTSERYPGRTLTQESELKHEIEAGRNIISAAKGCRIEHLVLSSLPDTVEASGGRFKQIHHMNNKHAIEKMARGELEGFTAVMPGFFYNNLIWPQYCRLRDDGVVQFCMPLPGNKPIQWTNPAHDMGAFVKYSTWALKRPKAKRTLLWALEYPLEKMAQTFTRVTGKRAVHSSISFEEFGDLSSKLVGPAFREDAIEMMQWAAVTPDDKTCYGALEMESEKSGEELGLSRSSFEDWLRRSGWTGPESC</sequence>
<accession>A0ABQ8R228</accession>
<comment type="caution">
    <text evidence="4">The sequence shown here is derived from an EMBL/GenBank/DDBJ whole genome shotgun (WGS) entry which is preliminary data.</text>
</comment>
<dbReference type="InterPro" id="IPR036291">
    <property type="entry name" value="NAD(P)-bd_dom_sf"/>
</dbReference>
<proteinExistence type="inferred from homology"/>
<gene>
    <name evidence="4" type="ORF">NW768_009704</name>
</gene>
<evidence type="ECO:0000313" key="5">
    <source>
        <dbReference type="Proteomes" id="UP001152024"/>
    </source>
</evidence>
<reference evidence="4" key="1">
    <citation type="submission" date="2022-09" db="EMBL/GenBank/DDBJ databases">
        <title>Fusarium specimens isolated from Avocado Roots.</title>
        <authorList>
            <person name="Stajich J."/>
            <person name="Roper C."/>
            <person name="Heimlech-Rivalta G."/>
        </authorList>
    </citation>
    <scope>NUCLEOTIDE SEQUENCE</scope>
    <source>
        <strain evidence="4">CF00095</strain>
    </source>
</reference>
<dbReference type="Pfam" id="PF05368">
    <property type="entry name" value="NmrA"/>
    <property type="match status" value="1"/>
</dbReference>
<dbReference type="Gene3D" id="3.90.25.10">
    <property type="entry name" value="UDP-galactose 4-epimerase, domain 1"/>
    <property type="match status" value="1"/>
</dbReference>
<dbReference type="InterPro" id="IPR008030">
    <property type="entry name" value="NmrA-like"/>
</dbReference>
<dbReference type="PANTHER" id="PTHR42748">
    <property type="entry name" value="NITROGEN METABOLITE REPRESSION PROTEIN NMRA FAMILY MEMBER"/>
    <property type="match status" value="1"/>
</dbReference>
<organism evidence="4 5">
    <name type="scientific">Fusarium equiseti</name>
    <name type="common">Fusarium scirpi</name>
    <dbReference type="NCBI Taxonomy" id="61235"/>
    <lineage>
        <taxon>Eukaryota</taxon>
        <taxon>Fungi</taxon>
        <taxon>Dikarya</taxon>
        <taxon>Ascomycota</taxon>
        <taxon>Pezizomycotina</taxon>
        <taxon>Sordariomycetes</taxon>
        <taxon>Hypocreomycetidae</taxon>
        <taxon>Hypocreales</taxon>
        <taxon>Nectriaceae</taxon>
        <taxon>Fusarium</taxon>
        <taxon>Fusarium incarnatum-equiseti species complex</taxon>
    </lineage>
</organism>
<comment type="similarity">
    <text evidence="1">Belongs to the NmrA-type oxidoreductase family.</text>
</comment>
<keyword evidence="5" id="KW-1185">Reference proteome</keyword>
<name>A0ABQ8R228_FUSEQ</name>
<evidence type="ECO:0000313" key="4">
    <source>
        <dbReference type="EMBL" id="KAJ4123176.1"/>
    </source>
</evidence>
<evidence type="ECO:0000259" key="3">
    <source>
        <dbReference type="Pfam" id="PF05368"/>
    </source>
</evidence>
<feature type="domain" description="NmrA-like" evidence="3">
    <location>
        <begin position="7"/>
        <end position="311"/>
    </location>
</feature>
<dbReference type="Gene3D" id="3.40.50.720">
    <property type="entry name" value="NAD(P)-binding Rossmann-like Domain"/>
    <property type="match status" value="1"/>
</dbReference>
<evidence type="ECO:0000256" key="2">
    <source>
        <dbReference type="ARBA" id="ARBA00022857"/>
    </source>
</evidence>
<dbReference type="PANTHER" id="PTHR42748:SF7">
    <property type="entry name" value="NMRA LIKE REDOX SENSOR 1-RELATED"/>
    <property type="match status" value="1"/>
</dbReference>
<keyword evidence="2" id="KW-0521">NADP</keyword>
<evidence type="ECO:0000256" key="1">
    <source>
        <dbReference type="ARBA" id="ARBA00006328"/>
    </source>
</evidence>
<dbReference type="Proteomes" id="UP001152024">
    <property type="component" value="Unassembled WGS sequence"/>
</dbReference>
<dbReference type="EMBL" id="JAOQBH010000017">
    <property type="protein sequence ID" value="KAJ4123176.1"/>
    <property type="molecule type" value="Genomic_DNA"/>
</dbReference>
<dbReference type="SUPFAM" id="SSF51735">
    <property type="entry name" value="NAD(P)-binding Rossmann-fold domains"/>
    <property type="match status" value="1"/>
</dbReference>
<protein>
    <recommendedName>
        <fullName evidence="3">NmrA-like domain-containing protein</fullName>
    </recommendedName>
</protein>